<organism evidence="1 2">
    <name type="scientific">Brassica carinata</name>
    <name type="common">Ethiopian mustard</name>
    <name type="synonym">Abyssinian cabbage</name>
    <dbReference type="NCBI Taxonomy" id="52824"/>
    <lineage>
        <taxon>Eukaryota</taxon>
        <taxon>Viridiplantae</taxon>
        <taxon>Streptophyta</taxon>
        <taxon>Embryophyta</taxon>
        <taxon>Tracheophyta</taxon>
        <taxon>Spermatophyta</taxon>
        <taxon>Magnoliopsida</taxon>
        <taxon>eudicotyledons</taxon>
        <taxon>Gunneridae</taxon>
        <taxon>Pentapetalae</taxon>
        <taxon>rosids</taxon>
        <taxon>malvids</taxon>
        <taxon>Brassicales</taxon>
        <taxon>Brassicaceae</taxon>
        <taxon>Brassiceae</taxon>
        <taxon>Brassica</taxon>
    </lineage>
</organism>
<dbReference type="AlphaFoldDB" id="A0A8X7S7L1"/>
<dbReference type="EMBL" id="JAAMPC010000008">
    <property type="protein sequence ID" value="KAG2298989.1"/>
    <property type="molecule type" value="Genomic_DNA"/>
</dbReference>
<gene>
    <name evidence="1" type="ORF">Bca52824_035461</name>
</gene>
<comment type="caution">
    <text evidence="1">The sequence shown here is derived from an EMBL/GenBank/DDBJ whole genome shotgun (WGS) entry which is preliminary data.</text>
</comment>
<evidence type="ECO:0000313" key="2">
    <source>
        <dbReference type="Proteomes" id="UP000886595"/>
    </source>
</evidence>
<name>A0A8X7S7L1_BRACI</name>
<proteinExistence type="predicted"/>
<sequence length="77" mass="8217">MTGGLRKPLTILTVQDVVAVENDPRVTYHLLRHHAGGGALLLLGEVEDTQVTSLLQKLLSGEAFGVEDFPAETPPSP</sequence>
<keyword evidence="2" id="KW-1185">Reference proteome</keyword>
<protein>
    <submittedName>
        <fullName evidence="1">Uncharacterized protein</fullName>
    </submittedName>
</protein>
<evidence type="ECO:0000313" key="1">
    <source>
        <dbReference type="EMBL" id="KAG2298989.1"/>
    </source>
</evidence>
<reference evidence="1 2" key="1">
    <citation type="submission" date="2020-02" db="EMBL/GenBank/DDBJ databases">
        <authorList>
            <person name="Ma Q."/>
            <person name="Huang Y."/>
            <person name="Song X."/>
            <person name="Pei D."/>
        </authorList>
    </citation>
    <scope>NUCLEOTIDE SEQUENCE [LARGE SCALE GENOMIC DNA]</scope>
    <source>
        <strain evidence="1">Sxm20200214</strain>
        <tissue evidence="1">Leaf</tissue>
    </source>
</reference>
<dbReference type="Proteomes" id="UP000886595">
    <property type="component" value="Unassembled WGS sequence"/>
</dbReference>
<accession>A0A8X7S7L1</accession>